<evidence type="ECO:0000313" key="2">
    <source>
        <dbReference type="EMBL" id="KAL2814678.1"/>
    </source>
</evidence>
<comment type="caution">
    <text evidence="2">The sequence shown here is derived from an EMBL/GenBank/DDBJ whole genome shotgun (WGS) entry which is preliminary data.</text>
</comment>
<gene>
    <name evidence="2" type="ORF">BDW59DRAFT_177902</name>
</gene>
<feature type="region of interest" description="Disordered" evidence="1">
    <location>
        <begin position="186"/>
        <end position="212"/>
    </location>
</feature>
<evidence type="ECO:0008006" key="4">
    <source>
        <dbReference type="Google" id="ProtNLM"/>
    </source>
</evidence>
<keyword evidence="3" id="KW-1185">Reference proteome</keyword>
<organism evidence="2 3">
    <name type="scientific">Aspergillus cavernicola</name>
    <dbReference type="NCBI Taxonomy" id="176166"/>
    <lineage>
        <taxon>Eukaryota</taxon>
        <taxon>Fungi</taxon>
        <taxon>Dikarya</taxon>
        <taxon>Ascomycota</taxon>
        <taxon>Pezizomycotina</taxon>
        <taxon>Eurotiomycetes</taxon>
        <taxon>Eurotiomycetidae</taxon>
        <taxon>Eurotiales</taxon>
        <taxon>Aspergillaceae</taxon>
        <taxon>Aspergillus</taxon>
        <taxon>Aspergillus subgen. Nidulantes</taxon>
    </lineage>
</organism>
<reference evidence="2 3" key="1">
    <citation type="submission" date="2024-07" db="EMBL/GenBank/DDBJ databases">
        <title>Section-level genome sequencing and comparative genomics of Aspergillus sections Usti and Cavernicolus.</title>
        <authorList>
            <consortium name="Lawrence Berkeley National Laboratory"/>
            <person name="Nybo J.L."/>
            <person name="Vesth T.C."/>
            <person name="Theobald S."/>
            <person name="Frisvad J.C."/>
            <person name="Larsen T.O."/>
            <person name="Kjaerboelling I."/>
            <person name="Rothschild-Mancinelli K."/>
            <person name="Lyhne E.K."/>
            <person name="Kogle M.E."/>
            <person name="Barry K."/>
            <person name="Clum A."/>
            <person name="Na H."/>
            <person name="Ledsgaard L."/>
            <person name="Lin J."/>
            <person name="Lipzen A."/>
            <person name="Kuo A."/>
            <person name="Riley R."/>
            <person name="Mondo S."/>
            <person name="LaButti K."/>
            <person name="Haridas S."/>
            <person name="Pangalinan J."/>
            <person name="Salamov A.A."/>
            <person name="Simmons B.A."/>
            <person name="Magnuson J.K."/>
            <person name="Chen J."/>
            <person name="Drula E."/>
            <person name="Henrissat B."/>
            <person name="Wiebenga A."/>
            <person name="Lubbers R.J."/>
            <person name="Gomes A.C."/>
            <person name="Makela M.R."/>
            <person name="Stajich J."/>
            <person name="Grigoriev I.V."/>
            <person name="Mortensen U.H."/>
            <person name="De vries R.P."/>
            <person name="Baker S.E."/>
            <person name="Andersen M.R."/>
        </authorList>
    </citation>
    <scope>NUCLEOTIDE SEQUENCE [LARGE SCALE GENOMIC DNA]</scope>
    <source>
        <strain evidence="2 3">CBS 600.67</strain>
    </source>
</reference>
<dbReference type="Proteomes" id="UP001610335">
    <property type="component" value="Unassembled WGS sequence"/>
</dbReference>
<evidence type="ECO:0000256" key="1">
    <source>
        <dbReference type="SAM" id="MobiDB-lite"/>
    </source>
</evidence>
<sequence>MPDSLPQTLLTEELWAKEADKYQLSTITLFHLQRYNSASKIGDPQYLSLKPIWKFNNHNQFEAKDWDIQDIDKARKLLGSLPHWEKYLSLVHQRVPMDEILPIDNALGDFKLIWYNQQMIQHLPQPESQANSENNIDFTPVVPKMSDRLRGRPREMPSPHTPTPLNNNDEDALARHLEGLILNLTPGESMGTPSVASDGADWETPASQRTDPDYQHEAEEAETFPRVSDENIVNSLLIGFASSVTFSIEGVKCHWTEERKGFKVADDTGTKLYEARTDGHLFLSMNEDSKVIVEVKPATRARCPRVRMQETAQMVAWIHVERDIIRDKVNDKFRRLLISQNRHEIYLIIAEYDAEYVDYITNPKRDKKCNSFIKMNEYGPWDISNRNQVESIASIILAVTLQFSKGQGIHPTESA</sequence>
<proteinExistence type="predicted"/>
<feature type="region of interest" description="Disordered" evidence="1">
    <location>
        <begin position="147"/>
        <end position="167"/>
    </location>
</feature>
<name>A0ABR4HIX7_9EURO</name>
<accession>A0ABR4HIX7</accession>
<protein>
    <recommendedName>
        <fullName evidence="4">Tubby C-terminal-like domain-containing protein</fullName>
    </recommendedName>
</protein>
<feature type="compositionally biased region" description="Basic and acidic residues" evidence="1">
    <location>
        <begin position="147"/>
        <end position="157"/>
    </location>
</feature>
<evidence type="ECO:0000313" key="3">
    <source>
        <dbReference type="Proteomes" id="UP001610335"/>
    </source>
</evidence>
<dbReference type="EMBL" id="JBFXLS010000122">
    <property type="protein sequence ID" value="KAL2814678.1"/>
    <property type="molecule type" value="Genomic_DNA"/>
</dbReference>